<feature type="transmembrane region" description="Helical" evidence="5">
    <location>
        <begin position="97"/>
        <end position="115"/>
    </location>
</feature>
<protein>
    <submittedName>
        <fullName evidence="7">DMT family transporter</fullName>
    </submittedName>
</protein>
<feature type="transmembrane region" description="Helical" evidence="5">
    <location>
        <begin position="122"/>
        <end position="140"/>
    </location>
</feature>
<evidence type="ECO:0000256" key="2">
    <source>
        <dbReference type="ARBA" id="ARBA00022692"/>
    </source>
</evidence>
<evidence type="ECO:0000256" key="4">
    <source>
        <dbReference type="ARBA" id="ARBA00023136"/>
    </source>
</evidence>
<evidence type="ECO:0000256" key="3">
    <source>
        <dbReference type="ARBA" id="ARBA00022989"/>
    </source>
</evidence>
<dbReference type="Pfam" id="PF00892">
    <property type="entry name" value="EamA"/>
    <property type="match status" value="1"/>
</dbReference>
<organism evidence="7 8">
    <name type="scientific">Lacibacter sediminis</name>
    <dbReference type="NCBI Taxonomy" id="2760713"/>
    <lineage>
        <taxon>Bacteria</taxon>
        <taxon>Pseudomonadati</taxon>
        <taxon>Bacteroidota</taxon>
        <taxon>Chitinophagia</taxon>
        <taxon>Chitinophagales</taxon>
        <taxon>Chitinophagaceae</taxon>
        <taxon>Lacibacter</taxon>
    </lineage>
</organism>
<dbReference type="RefSeq" id="WP_182802933.1">
    <property type="nucleotide sequence ID" value="NZ_CP060007.1"/>
</dbReference>
<gene>
    <name evidence="7" type="ORF">H4075_21500</name>
</gene>
<dbReference type="KEGG" id="lacs:H4075_21500"/>
<feature type="transmembrane region" description="Helical" evidence="5">
    <location>
        <begin position="39"/>
        <end position="58"/>
    </location>
</feature>
<feature type="domain" description="EamA" evidence="6">
    <location>
        <begin position="8"/>
        <end position="138"/>
    </location>
</feature>
<evidence type="ECO:0000256" key="5">
    <source>
        <dbReference type="SAM" id="Phobius"/>
    </source>
</evidence>
<name>A0A7G5XGJ6_9BACT</name>
<dbReference type="SUPFAM" id="SSF103481">
    <property type="entry name" value="Multidrug resistance efflux transporter EmrE"/>
    <property type="match status" value="2"/>
</dbReference>
<dbReference type="InterPro" id="IPR037185">
    <property type="entry name" value="EmrE-like"/>
</dbReference>
<dbReference type="GO" id="GO:0016020">
    <property type="term" value="C:membrane"/>
    <property type="evidence" value="ECO:0007669"/>
    <property type="project" value="UniProtKB-SubCell"/>
</dbReference>
<feature type="transmembrane region" description="Helical" evidence="5">
    <location>
        <begin position="249"/>
        <end position="268"/>
    </location>
</feature>
<feature type="transmembrane region" description="Helical" evidence="5">
    <location>
        <begin position="220"/>
        <end position="237"/>
    </location>
</feature>
<feature type="transmembrane region" description="Helical" evidence="5">
    <location>
        <begin position="70"/>
        <end position="91"/>
    </location>
</feature>
<evidence type="ECO:0000259" key="6">
    <source>
        <dbReference type="Pfam" id="PF00892"/>
    </source>
</evidence>
<feature type="transmembrane region" description="Helical" evidence="5">
    <location>
        <begin position="274"/>
        <end position="293"/>
    </location>
</feature>
<dbReference type="PANTHER" id="PTHR22911:SF6">
    <property type="entry name" value="SOLUTE CARRIER FAMILY 35 MEMBER G1"/>
    <property type="match status" value="1"/>
</dbReference>
<dbReference type="InterPro" id="IPR000620">
    <property type="entry name" value="EamA_dom"/>
</dbReference>
<proteinExistence type="predicted"/>
<keyword evidence="8" id="KW-1185">Reference proteome</keyword>
<evidence type="ECO:0000313" key="7">
    <source>
        <dbReference type="EMBL" id="QNA44599.1"/>
    </source>
</evidence>
<reference evidence="8" key="1">
    <citation type="submission" date="2020-08" db="EMBL/GenBank/DDBJ databases">
        <title>Lacibacter sp. S13-6-6 genome sequencing.</title>
        <authorList>
            <person name="Jin L."/>
        </authorList>
    </citation>
    <scope>NUCLEOTIDE SEQUENCE [LARGE SCALE GENOMIC DNA]</scope>
    <source>
        <strain evidence="8">S13-6-6</strain>
    </source>
</reference>
<accession>A0A7G5XGJ6</accession>
<keyword evidence="3 5" id="KW-1133">Transmembrane helix</keyword>
<evidence type="ECO:0000313" key="8">
    <source>
        <dbReference type="Proteomes" id="UP000515344"/>
    </source>
</evidence>
<dbReference type="AlphaFoldDB" id="A0A7G5XGJ6"/>
<feature type="transmembrane region" description="Helical" evidence="5">
    <location>
        <begin position="146"/>
        <end position="166"/>
    </location>
</feature>
<feature type="transmembrane region" description="Helical" evidence="5">
    <location>
        <begin position="178"/>
        <end position="200"/>
    </location>
</feature>
<evidence type="ECO:0000256" key="1">
    <source>
        <dbReference type="ARBA" id="ARBA00004141"/>
    </source>
</evidence>
<dbReference type="PANTHER" id="PTHR22911">
    <property type="entry name" value="ACYL-MALONYL CONDENSING ENZYME-RELATED"/>
    <property type="match status" value="1"/>
</dbReference>
<keyword evidence="2 5" id="KW-0812">Transmembrane</keyword>
<dbReference type="Proteomes" id="UP000515344">
    <property type="component" value="Chromosome"/>
</dbReference>
<keyword evidence="4 5" id="KW-0472">Membrane</keyword>
<dbReference type="EMBL" id="CP060007">
    <property type="protein sequence ID" value="QNA44599.1"/>
    <property type="molecule type" value="Genomic_DNA"/>
</dbReference>
<comment type="subcellular location">
    <subcellularLocation>
        <location evidence="1">Membrane</location>
        <topology evidence="1">Multi-pass membrane protein</topology>
    </subcellularLocation>
</comment>
<sequence length="304" mass="33820">MNISPTYRGIFFMLLAAFGFSVMGGAAKALKGSFNAGQLVFWRNSIGLLFITISLINRAPEQTGGKLLRLIFRGLMGTSAVYMLLYCILHLPLGTAMSYNLTSALFIAIFSFLLFKEYEGRWVVLAVLLGFAGMLLIYKPNIHFPWYYHLAGLLSGILSAIAYLTVGRLTKYYDTRVIVLSFVLTGVLVPLLFTLLRYLLQLPADEVLFINWRWPQQTEWFPVLLMGTSALFGQYFVTKAYGADKAGIVSAISYAGIIFSIFIGMMLGDAFPDIVSLLGIVCIIISGLIISFIKKQNEARHIKP</sequence>